<reference key="1">
    <citation type="submission" date="2010-08" db="EMBL/GenBank/DDBJ databases">
        <authorList>
            <person name="Zeigler D.R."/>
        </authorList>
    </citation>
    <scope>NUCLEOTIDE SEQUENCE</scope>
    <source>
        <strain>W23</strain>
    </source>
</reference>
<reference evidence="1 2" key="2">
    <citation type="journal article" date="2011" name="Microbiology">
        <title>The genome sequence of Bacillus subtilis subsp. spizizenii W23: insights into speciation within the B. subtilis complex and into the history of B. subtilis genetics.</title>
        <authorList>
            <person name="Zeigler D.R."/>
        </authorList>
    </citation>
    <scope>NUCLEOTIDE SEQUENCE [LARGE SCALE GENOMIC DNA]</scope>
    <source>
        <strain evidence="2">ATCC 23059 / NRRL B-14472 / W23</strain>
    </source>
</reference>
<evidence type="ECO:0000313" key="2">
    <source>
        <dbReference type="Proteomes" id="UP000002233"/>
    </source>
</evidence>
<evidence type="ECO:0000313" key="1">
    <source>
        <dbReference type="EMBL" id="ADM39165.1"/>
    </source>
</evidence>
<dbReference type="HOGENOM" id="CLU_3247498_0_0_9"/>
<proteinExistence type="predicted"/>
<dbReference type="AlphaFoldDB" id="E0U008"/>
<organism evidence="1 2">
    <name type="scientific">Bacillus spizizenii (strain ATCC 23059 / NRRL B-14472 / W23)</name>
    <name type="common">Bacillus subtilis subsp. spizizenii</name>
    <dbReference type="NCBI Taxonomy" id="655816"/>
    <lineage>
        <taxon>Bacteria</taxon>
        <taxon>Bacillati</taxon>
        <taxon>Bacillota</taxon>
        <taxon>Bacilli</taxon>
        <taxon>Bacillales</taxon>
        <taxon>Bacillaceae</taxon>
        <taxon>Bacillus</taxon>
    </lineage>
</organism>
<dbReference type="Proteomes" id="UP000002233">
    <property type="component" value="Chromosome"/>
</dbReference>
<gene>
    <name evidence="1" type="ordered locus">BSUW23_15640</name>
</gene>
<accession>E0U008</accession>
<dbReference type="KEGG" id="bss:BSUW23_15640"/>
<protein>
    <submittedName>
        <fullName evidence="1">Uncharacterized protein</fullName>
    </submittedName>
</protein>
<sequence>MNDILIDDEIRFIMYKYSQPVLQFLLMNILMIDTQPQKSLHE</sequence>
<dbReference type="EMBL" id="CP002183">
    <property type="protein sequence ID" value="ADM39165.1"/>
    <property type="molecule type" value="Genomic_DNA"/>
</dbReference>
<name>E0U008_BACSH</name>